<comment type="similarity">
    <text evidence="2">Belongs to the SusD family.</text>
</comment>
<dbReference type="SUPFAM" id="SSF48452">
    <property type="entry name" value="TPR-like"/>
    <property type="match status" value="1"/>
</dbReference>
<dbReference type="GO" id="GO:0009279">
    <property type="term" value="C:cell outer membrane"/>
    <property type="evidence" value="ECO:0007669"/>
    <property type="project" value="UniProtKB-SubCell"/>
</dbReference>
<dbReference type="STRING" id="550983.A4R26_21540"/>
<dbReference type="AlphaFoldDB" id="A0A1V9FL78"/>
<comment type="caution">
    <text evidence="8">The sequence shown here is derived from an EMBL/GenBank/DDBJ whole genome shotgun (WGS) entry which is preliminary data.</text>
</comment>
<dbReference type="Proteomes" id="UP000192276">
    <property type="component" value="Unassembled WGS sequence"/>
</dbReference>
<keyword evidence="3" id="KW-0732">Signal</keyword>
<comment type="subcellular location">
    <subcellularLocation>
        <location evidence="1">Cell outer membrane</location>
    </subcellularLocation>
</comment>
<keyword evidence="9" id="KW-1185">Reference proteome</keyword>
<evidence type="ECO:0000313" key="8">
    <source>
        <dbReference type="EMBL" id="OQP58976.1"/>
    </source>
</evidence>
<evidence type="ECO:0000259" key="6">
    <source>
        <dbReference type="Pfam" id="PF07980"/>
    </source>
</evidence>
<dbReference type="EMBL" id="LWBP01000185">
    <property type="protein sequence ID" value="OQP58976.1"/>
    <property type="molecule type" value="Genomic_DNA"/>
</dbReference>
<dbReference type="InterPro" id="IPR011990">
    <property type="entry name" value="TPR-like_helical_dom_sf"/>
</dbReference>
<dbReference type="InterPro" id="IPR012944">
    <property type="entry name" value="SusD_RagB_dom"/>
</dbReference>
<dbReference type="Pfam" id="PF07980">
    <property type="entry name" value="SusD_RagB"/>
    <property type="match status" value="1"/>
</dbReference>
<proteinExistence type="inferred from homology"/>
<dbReference type="RefSeq" id="WP_081164658.1">
    <property type="nucleotide sequence ID" value="NZ_LWBP01000185.1"/>
</dbReference>
<dbReference type="Gene3D" id="1.25.40.390">
    <property type="match status" value="1"/>
</dbReference>
<name>A0A1V9FL78_9BACT</name>
<feature type="domain" description="SusD-like N-terminal" evidence="7">
    <location>
        <begin position="97"/>
        <end position="228"/>
    </location>
</feature>
<evidence type="ECO:0000256" key="2">
    <source>
        <dbReference type="ARBA" id="ARBA00006275"/>
    </source>
</evidence>
<dbReference type="PROSITE" id="PS51257">
    <property type="entry name" value="PROKAR_LIPOPROTEIN"/>
    <property type="match status" value="1"/>
</dbReference>
<dbReference type="InterPro" id="IPR033985">
    <property type="entry name" value="SusD-like_N"/>
</dbReference>
<evidence type="ECO:0000313" key="9">
    <source>
        <dbReference type="Proteomes" id="UP000192276"/>
    </source>
</evidence>
<evidence type="ECO:0000256" key="4">
    <source>
        <dbReference type="ARBA" id="ARBA00023136"/>
    </source>
</evidence>
<keyword evidence="4" id="KW-0472">Membrane</keyword>
<evidence type="ECO:0008006" key="10">
    <source>
        <dbReference type="Google" id="ProtNLM"/>
    </source>
</evidence>
<sequence>MNRQFYNLLPGFLIASCCIIIISCKKLVNPGVPANRTTSEKVYNNDTLAREAVVGIYREIMKSFGPLHGQITWLCAIYSDELTQPDIMKEYEPFLTNTLRADNPTVQAIWTKLYSTLYQCNDVIEGLKNSSLSDSIRNQLSGEAYFLRALNYYYLVNLFGKVPLITITDFAANAKMGRTEIHRIYDQIISDLQDAQHLLTYFTSVDKPYQRVRANSFAASALLARAYLYKKDWAAAEKAATQLIESHYYNLESNVLQVFLSDSKEAILQFLPFTIYNSAEGATFIPQTGKPPTFNIHRSLLNAFETNDKRREWVNNTTYNGSKYYYPYKYKQNNGAPYTEYNMVLRLAEQYLIRAEARIMQNNLTGAAIDLNKIRTRSGLAPIAGFSSEHAAMLALEQERRIELFAEWGHRWFDLNRFEAHTLPGNFVNRADEVLDTFKPEWETTALQWPIPGKEVNLNPALIQNKGY</sequence>
<evidence type="ECO:0000256" key="3">
    <source>
        <dbReference type="ARBA" id="ARBA00022729"/>
    </source>
</evidence>
<feature type="domain" description="RagB/SusD" evidence="6">
    <location>
        <begin position="306"/>
        <end position="468"/>
    </location>
</feature>
<evidence type="ECO:0000256" key="1">
    <source>
        <dbReference type="ARBA" id="ARBA00004442"/>
    </source>
</evidence>
<evidence type="ECO:0000256" key="5">
    <source>
        <dbReference type="ARBA" id="ARBA00023237"/>
    </source>
</evidence>
<dbReference type="Pfam" id="PF14322">
    <property type="entry name" value="SusD-like_3"/>
    <property type="match status" value="1"/>
</dbReference>
<reference evidence="9" key="1">
    <citation type="submission" date="2016-04" db="EMBL/GenBank/DDBJ databases">
        <authorList>
            <person name="Chen L."/>
            <person name="Zhuang W."/>
            <person name="Wang G."/>
        </authorList>
    </citation>
    <scope>NUCLEOTIDE SEQUENCE [LARGE SCALE GENOMIC DNA]</scope>
    <source>
        <strain evidence="9">208</strain>
    </source>
</reference>
<keyword evidence="5" id="KW-0998">Cell outer membrane</keyword>
<accession>A0A1V9FL78</accession>
<evidence type="ECO:0000259" key="7">
    <source>
        <dbReference type="Pfam" id="PF14322"/>
    </source>
</evidence>
<dbReference type="OrthoDB" id="625727at2"/>
<organism evidence="8 9">
    <name type="scientific">Niastella populi</name>
    <dbReference type="NCBI Taxonomy" id="550983"/>
    <lineage>
        <taxon>Bacteria</taxon>
        <taxon>Pseudomonadati</taxon>
        <taxon>Bacteroidota</taxon>
        <taxon>Chitinophagia</taxon>
        <taxon>Chitinophagales</taxon>
        <taxon>Chitinophagaceae</taxon>
        <taxon>Niastella</taxon>
    </lineage>
</organism>
<gene>
    <name evidence="8" type="ORF">A4R26_21540</name>
</gene>
<dbReference type="CDD" id="cd08977">
    <property type="entry name" value="SusD"/>
    <property type="match status" value="1"/>
</dbReference>
<protein>
    <recommendedName>
        <fullName evidence="10">Carbohydrate-binding protein SusD</fullName>
    </recommendedName>
</protein>